<organism evidence="1">
    <name type="scientific">Aphanomyces invadans</name>
    <dbReference type="NCBI Taxonomy" id="157072"/>
    <lineage>
        <taxon>Eukaryota</taxon>
        <taxon>Sar</taxon>
        <taxon>Stramenopiles</taxon>
        <taxon>Oomycota</taxon>
        <taxon>Saprolegniomycetes</taxon>
        <taxon>Saprolegniales</taxon>
        <taxon>Verrucalvaceae</taxon>
        <taxon>Aphanomyces</taxon>
    </lineage>
</organism>
<sequence length="144" mass="16302">MFKGTPSPFHRWASSLVQRVSFDAPPLVKQHPMHSDHHDKPSQLKHYSWSSCSLPPIMQGVDAVRWRHHASCFGVVFACAVSGLGAPPHGDNLALGGWSKVSDLDQVTEHPRWQHREEPLCKLWVMLAAVVLHTLWTQRNKTRC</sequence>
<name>A0A024ULL5_9STRA</name>
<proteinExistence type="predicted"/>
<reference evidence="1" key="1">
    <citation type="submission" date="2013-12" db="EMBL/GenBank/DDBJ databases">
        <title>The Genome Sequence of Aphanomyces invadans NJM9701.</title>
        <authorList>
            <consortium name="The Broad Institute Genomics Platform"/>
            <person name="Russ C."/>
            <person name="Tyler B."/>
            <person name="van West P."/>
            <person name="Dieguez-Uribeondo J."/>
            <person name="Young S.K."/>
            <person name="Zeng Q."/>
            <person name="Gargeya S."/>
            <person name="Fitzgerald M."/>
            <person name="Abouelleil A."/>
            <person name="Alvarado L."/>
            <person name="Chapman S.B."/>
            <person name="Gainer-Dewar J."/>
            <person name="Goldberg J."/>
            <person name="Griggs A."/>
            <person name="Gujja S."/>
            <person name="Hansen M."/>
            <person name="Howarth C."/>
            <person name="Imamovic A."/>
            <person name="Ireland A."/>
            <person name="Larimer J."/>
            <person name="McCowan C."/>
            <person name="Murphy C."/>
            <person name="Pearson M."/>
            <person name="Poon T.W."/>
            <person name="Priest M."/>
            <person name="Roberts A."/>
            <person name="Saif S."/>
            <person name="Shea T."/>
            <person name="Sykes S."/>
            <person name="Wortman J."/>
            <person name="Nusbaum C."/>
            <person name="Birren B."/>
        </authorList>
    </citation>
    <scope>NUCLEOTIDE SEQUENCE [LARGE SCALE GENOMIC DNA]</scope>
    <source>
        <strain evidence="1">NJM9701</strain>
    </source>
</reference>
<dbReference type="VEuPathDB" id="FungiDB:H310_03142"/>
<dbReference type="AlphaFoldDB" id="A0A024ULL5"/>
<dbReference type="RefSeq" id="XP_008865145.1">
    <property type="nucleotide sequence ID" value="XM_008866923.1"/>
</dbReference>
<protein>
    <submittedName>
        <fullName evidence="1">Uncharacterized protein</fullName>
    </submittedName>
</protein>
<dbReference type="GeneID" id="20080192"/>
<dbReference type="EMBL" id="KI913955">
    <property type="protein sequence ID" value="ETW07070.1"/>
    <property type="molecule type" value="Genomic_DNA"/>
</dbReference>
<accession>A0A024ULL5</accession>
<evidence type="ECO:0000313" key="1">
    <source>
        <dbReference type="EMBL" id="ETW07070.1"/>
    </source>
</evidence>
<gene>
    <name evidence="1" type="ORF">H310_03142</name>
</gene>